<dbReference type="GO" id="GO:0015074">
    <property type="term" value="P:DNA integration"/>
    <property type="evidence" value="ECO:0007669"/>
    <property type="project" value="UniProtKB-KW"/>
</dbReference>
<evidence type="ECO:0000256" key="15">
    <source>
        <dbReference type="SAM" id="MobiDB-lite"/>
    </source>
</evidence>
<evidence type="ECO:0000256" key="7">
    <source>
        <dbReference type="ARBA" id="ARBA00022801"/>
    </source>
</evidence>
<evidence type="ECO:0000256" key="10">
    <source>
        <dbReference type="ARBA" id="ARBA00022918"/>
    </source>
</evidence>
<feature type="domain" description="Integrase catalytic" evidence="18">
    <location>
        <begin position="56"/>
        <end position="219"/>
    </location>
</feature>
<dbReference type="InterPro" id="IPR017856">
    <property type="entry name" value="Integrase-like_N"/>
</dbReference>
<feature type="compositionally biased region" description="Basic and acidic residues" evidence="15">
    <location>
        <begin position="489"/>
        <end position="500"/>
    </location>
</feature>
<organism evidence="20 21">
    <name type="scientific">Hirundo rustica rustica</name>
    <dbReference type="NCBI Taxonomy" id="333673"/>
    <lineage>
        <taxon>Eukaryota</taxon>
        <taxon>Metazoa</taxon>
        <taxon>Chordata</taxon>
        <taxon>Craniata</taxon>
        <taxon>Vertebrata</taxon>
        <taxon>Euteleostomi</taxon>
        <taxon>Archelosauria</taxon>
        <taxon>Archosauria</taxon>
        <taxon>Dinosauria</taxon>
        <taxon>Saurischia</taxon>
        <taxon>Theropoda</taxon>
        <taxon>Coelurosauria</taxon>
        <taxon>Aves</taxon>
        <taxon>Neognathae</taxon>
        <taxon>Neoaves</taxon>
        <taxon>Telluraves</taxon>
        <taxon>Australaves</taxon>
        <taxon>Passeriformes</taxon>
        <taxon>Sylvioidea</taxon>
        <taxon>Hirundinidae</taxon>
        <taxon>Hirundo</taxon>
    </lineage>
</organism>
<evidence type="ECO:0000256" key="4">
    <source>
        <dbReference type="ARBA" id="ARBA00022722"/>
    </source>
</evidence>
<dbReference type="InterPro" id="IPR001037">
    <property type="entry name" value="Integrase_C_retrovir"/>
</dbReference>
<dbReference type="Pfam" id="PF02022">
    <property type="entry name" value="Integrase_Zn"/>
    <property type="match status" value="1"/>
</dbReference>
<keyword evidence="7" id="KW-0378">Hydrolase</keyword>
<dbReference type="SUPFAM" id="SSF53098">
    <property type="entry name" value="Ribonuclease H-like"/>
    <property type="match status" value="1"/>
</dbReference>
<comment type="caution">
    <text evidence="20">The sequence shown here is derived from an EMBL/GenBank/DDBJ whole genome shotgun (WGS) entry which is preliminary data.</text>
</comment>
<evidence type="ECO:0000313" key="21">
    <source>
        <dbReference type="Proteomes" id="UP000269221"/>
    </source>
</evidence>
<dbReference type="SUPFAM" id="SSF58069">
    <property type="entry name" value="Virus ectodomain"/>
    <property type="match status" value="1"/>
</dbReference>
<dbReference type="Pfam" id="PF00552">
    <property type="entry name" value="IN_DBD_C"/>
    <property type="match status" value="1"/>
</dbReference>
<feature type="domain" description="Integrase-type" evidence="17">
    <location>
        <begin position="6"/>
        <end position="47"/>
    </location>
</feature>
<dbReference type="InterPro" id="IPR001584">
    <property type="entry name" value="Integrase_cat-core"/>
</dbReference>
<dbReference type="Gene3D" id="1.10.10.200">
    <property type="match status" value="1"/>
</dbReference>
<keyword evidence="11" id="KW-0238">DNA-binding</keyword>
<dbReference type="Gene3D" id="1.10.287.210">
    <property type="match status" value="1"/>
</dbReference>
<sequence>MAPLPNIFEQAKLSHQLFHQNAPGLVRRFHLTREQAKAIVATCPSCSKHALPTLSAGVNPRGLKSCEVWQTDVTHFPEFGRSKFVHVSVDTFSGAVFASAHTGEKSSDAIKHLIQAFSFMGIPRELKTDNGPAYRSREFCSFLQQWGVEHKTSIPHSPTGQAVVERTHRDIKRVLHQQQRVLKTEPPSIQLARALFTINFLNCSFEVLNPPVMQHFGANPQFDAKERPPVMVRDPETGRTEGPHGLVTWGRGYACVSAPTGPKWIPAKWVRPYVPKVSGSHEERPQRNRPSLRPRNCALVQTQRVAVTIFLPWVAIAKALGELAHLECWVAKQANLTTDALTNLLGEEETSRQATLQNRAAIDYLLLLHGHRCEEFEGLCCFNLSTKAENIHSTIQQMKDMIYSIKRETGDWLDGLFGNWGLLGWVSSVLKTLLLCVFVFILAAISFGLLKRMILNLVATPLSPSINRIAVTSASREEEEIQMEEMVDDEGRNPDLEEHGLGYPTSHEWFATSYPNSKYLPPPFQFTSS</sequence>
<dbReference type="InterPro" id="IPR036862">
    <property type="entry name" value="Integrase_C_dom_sf_retrovir"/>
</dbReference>
<keyword evidence="3" id="KW-0548">Nucleotidyltransferase</keyword>
<feature type="transmembrane region" description="Helical" evidence="16">
    <location>
        <begin position="432"/>
        <end position="450"/>
    </location>
</feature>
<feature type="region of interest" description="Disordered" evidence="15">
    <location>
        <begin position="477"/>
        <end position="500"/>
    </location>
</feature>
<dbReference type="Proteomes" id="UP000269221">
    <property type="component" value="Unassembled WGS sequence"/>
</dbReference>
<dbReference type="PROSITE" id="PS50994">
    <property type="entry name" value="INTEGRASE"/>
    <property type="match status" value="1"/>
</dbReference>
<keyword evidence="12" id="KW-0511">Multifunctional enzyme</keyword>
<keyword evidence="2" id="KW-0808">Transferase</keyword>
<dbReference type="GO" id="GO:0016787">
    <property type="term" value="F:hydrolase activity"/>
    <property type="evidence" value="ECO:0007669"/>
    <property type="project" value="UniProtKB-KW"/>
</dbReference>
<dbReference type="Pfam" id="PF00665">
    <property type="entry name" value="rve"/>
    <property type="match status" value="1"/>
</dbReference>
<evidence type="ECO:0000256" key="2">
    <source>
        <dbReference type="ARBA" id="ARBA00022679"/>
    </source>
</evidence>
<evidence type="ECO:0000259" key="17">
    <source>
        <dbReference type="PROSITE" id="PS50876"/>
    </source>
</evidence>
<name>A0A3M0KPH1_HIRRU</name>
<dbReference type="GO" id="GO:0035613">
    <property type="term" value="F:RNA stem-loop binding"/>
    <property type="evidence" value="ECO:0007669"/>
    <property type="project" value="TreeGrafter"/>
</dbReference>
<reference evidence="20 21" key="1">
    <citation type="submission" date="2018-07" db="EMBL/GenBank/DDBJ databases">
        <title>A high quality draft genome assembly of the barn swallow (H. rustica rustica).</title>
        <authorList>
            <person name="Formenti G."/>
            <person name="Chiara M."/>
            <person name="Poveda L."/>
            <person name="Francoijs K.-J."/>
            <person name="Bonisoli-Alquati A."/>
            <person name="Canova L."/>
            <person name="Gianfranceschi L."/>
            <person name="Horner D.S."/>
            <person name="Saino N."/>
        </authorList>
    </citation>
    <scope>NUCLEOTIDE SEQUENCE [LARGE SCALE GENOMIC DNA]</scope>
    <source>
        <strain evidence="20">Chelidonia</strain>
        <tissue evidence="20">Blood</tissue>
    </source>
</reference>
<evidence type="ECO:0000256" key="1">
    <source>
        <dbReference type="ARBA" id="ARBA00012493"/>
    </source>
</evidence>
<dbReference type="Gene3D" id="3.30.420.10">
    <property type="entry name" value="Ribonuclease H-like superfamily/Ribonuclease H"/>
    <property type="match status" value="1"/>
</dbReference>
<evidence type="ECO:0000256" key="11">
    <source>
        <dbReference type="ARBA" id="ARBA00023125"/>
    </source>
</evidence>
<evidence type="ECO:0000313" key="20">
    <source>
        <dbReference type="EMBL" id="RMC14973.1"/>
    </source>
</evidence>
<dbReference type="SUPFAM" id="SSF50122">
    <property type="entry name" value="DNA-binding domain of retroviral integrase"/>
    <property type="match status" value="1"/>
</dbReference>
<evidence type="ECO:0000256" key="13">
    <source>
        <dbReference type="PROSITE-ProRule" id="PRU00450"/>
    </source>
</evidence>
<proteinExistence type="predicted"/>
<dbReference type="GO" id="GO:0008270">
    <property type="term" value="F:zinc ion binding"/>
    <property type="evidence" value="ECO:0007669"/>
    <property type="project" value="UniProtKB-KW"/>
</dbReference>
<evidence type="ECO:0000259" key="18">
    <source>
        <dbReference type="PROSITE" id="PS50994"/>
    </source>
</evidence>
<dbReference type="PANTHER" id="PTHR41694">
    <property type="entry name" value="ENDOGENOUS RETROVIRUS GROUP K MEMBER POL PROTEIN"/>
    <property type="match status" value="1"/>
</dbReference>
<dbReference type="InterPro" id="IPR012337">
    <property type="entry name" value="RNaseH-like_sf"/>
</dbReference>
<gene>
    <name evidence="20" type="ORF">DUI87_07152</name>
</gene>
<evidence type="ECO:0000256" key="9">
    <source>
        <dbReference type="ARBA" id="ARBA00022908"/>
    </source>
</evidence>
<keyword evidence="16" id="KW-0472">Membrane</keyword>
<dbReference type="AlphaFoldDB" id="A0A3M0KPH1"/>
<accession>A0A3M0KPH1</accession>
<evidence type="ECO:0000256" key="14">
    <source>
        <dbReference type="PROSITE-ProRule" id="PRU00506"/>
    </source>
</evidence>
<keyword evidence="10" id="KW-0695">RNA-directed DNA polymerase</keyword>
<feature type="compositionally biased region" description="Acidic residues" evidence="15">
    <location>
        <begin position="477"/>
        <end position="488"/>
    </location>
</feature>
<dbReference type="GO" id="GO:0004519">
    <property type="term" value="F:endonuclease activity"/>
    <property type="evidence" value="ECO:0007669"/>
    <property type="project" value="UniProtKB-KW"/>
</dbReference>
<keyword evidence="5" id="KW-0479">Metal-binding</keyword>
<evidence type="ECO:0000259" key="19">
    <source>
        <dbReference type="PROSITE" id="PS51027"/>
    </source>
</evidence>
<keyword evidence="21" id="KW-1185">Reference proteome</keyword>
<evidence type="ECO:0000256" key="12">
    <source>
        <dbReference type="ARBA" id="ARBA00023268"/>
    </source>
</evidence>
<evidence type="ECO:0000256" key="16">
    <source>
        <dbReference type="SAM" id="Phobius"/>
    </source>
</evidence>
<keyword evidence="16" id="KW-0812">Transmembrane</keyword>
<keyword evidence="8" id="KW-0862">Zinc</keyword>
<dbReference type="GO" id="GO:0003677">
    <property type="term" value="F:DNA binding"/>
    <property type="evidence" value="ECO:0007669"/>
    <property type="project" value="UniProtKB-KW"/>
</dbReference>
<feature type="DNA-binding region" description="Integrase-type" evidence="14">
    <location>
        <begin position="228"/>
        <end position="275"/>
    </location>
</feature>
<evidence type="ECO:0000256" key="3">
    <source>
        <dbReference type="ARBA" id="ARBA00022695"/>
    </source>
</evidence>
<dbReference type="EMBL" id="QRBI01000104">
    <property type="protein sequence ID" value="RMC14973.1"/>
    <property type="molecule type" value="Genomic_DNA"/>
</dbReference>
<keyword evidence="16" id="KW-1133">Transmembrane helix</keyword>
<evidence type="ECO:0000256" key="5">
    <source>
        <dbReference type="ARBA" id="ARBA00022723"/>
    </source>
</evidence>
<dbReference type="PROSITE" id="PS51027">
    <property type="entry name" value="INTEGRASE_DBD"/>
    <property type="match status" value="1"/>
</dbReference>
<protein>
    <recommendedName>
        <fullName evidence="1">RNA-directed DNA polymerase</fullName>
        <ecNumber evidence="1">2.7.7.49</ecNumber>
    </recommendedName>
</protein>
<dbReference type="InterPro" id="IPR003308">
    <property type="entry name" value="Integrase_Zn-bd_dom_N"/>
</dbReference>
<dbReference type="Gene3D" id="2.30.30.10">
    <property type="entry name" value="Integrase, C-terminal domain superfamily, retroviral"/>
    <property type="match status" value="1"/>
</dbReference>
<dbReference type="GO" id="GO:0003964">
    <property type="term" value="F:RNA-directed DNA polymerase activity"/>
    <property type="evidence" value="ECO:0007669"/>
    <property type="project" value="UniProtKB-KW"/>
</dbReference>
<dbReference type="OrthoDB" id="9381447at2759"/>
<keyword evidence="6" id="KW-0255">Endonuclease</keyword>
<evidence type="ECO:0000256" key="6">
    <source>
        <dbReference type="ARBA" id="ARBA00022759"/>
    </source>
</evidence>
<feature type="domain" description="Integrase-type" evidence="19">
    <location>
        <begin position="228"/>
        <end position="275"/>
    </location>
</feature>
<evidence type="ECO:0000256" key="8">
    <source>
        <dbReference type="ARBA" id="ARBA00022833"/>
    </source>
</evidence>
<keyword evidence="4" id="KW-0540">Nuclease</keyword>
<keyword evidence="9" id="KW-0229">DNA integration</keyword>
<dbReference type="EC" id="2.7.7.49" evidence="1"/>
<dbReference type="SUPFAM" id="SSF46919">
    <property type="entry name" value="N-terminal Zn binding domain of HIV integrase"/>
    <property type="match status" value="1"/>
</dbReference>
<dbReference type="PROSITE" id="PS50876">
    <property type="entry name" value="ZF_INTEGRASE"/>
    <property type="match status" value="1"/>
</dbReference>
<dbReference type="PANTHER" id="PTHR41694:SF4">
    <property type="entry name" value="ENDOGENOUS RETROVIRUS GROUP K MEMBER 10 POL PROTEIN-RELATED"/>
    <property type="match status" value="1"/>
</dbReference>
<keyword evidence="13" id="KW-0863">Zinc-finger</keyword>
<dbReference type="InterPro" id="IPR036397">
    <property type="entry name" value="RNaseH_sf"/>
</dbReference>